<dbReference type="Proteomes" id="UP000600799">
    <property type="component" value="Unassembled WGS sequence"/>
</dbReference>
<name>A0ABS0HFM4_9SPHN</name>
<organism evidence="1 2">
    <name type="scientific">Novosphingobium jiangmenense</name>
    <dbReference type="NCBI Taxonomy" id="2791981"/>
    <lineage>
        <taxon>Bacteria</taxon>
        <taxon>Pseudomonadati</taxon>
        <taxon>Pseudomonadota</taxon>
        <taxon>Alphaproteobacteria</taxon>
        <taxon>Sphingomonadales</taxon>
        <taxon>Sphingomonadaceae</taxon>
        <taxon>Novosphingobium</taxon>
    </lineage>
</organism>
<sequence>MPRLIPQTAAAILSLLLAATLWLPTVDAGPASFARAEGPVMATYQLPLVA</sequence>
<reference evidence="1 2" key="1">
    <citation type="submission" date="2020-11" db="EMBL/GenBank/DDBJ databases">
        <title>The genome sequence of Novosphingobium sp. 1Y9A.</title>
        <authorList>
            <person name="Liu Y."/>
        </authorList>
    </citation>
    <scope>NUCLEOTIDE SEQUENCE [LARGE SCALE GENOMIC DNA]</scope>
    <source>
        <strain evidence="1 2">1Y9A</strain>
    </source>
</reference>
<protein>
    <submittedName>
        <fullName evidence="1">Uncharacterized protein</fullName>
    </submittedName>
</protein>
<proteinExistence type="predicted"/>
<comment type="caution">
    <text evidence="1">The sequence shown here is derived from an EMBL/GenBank/DDBJ whole genome shotgun (WGS) entry which is preliminary data.</text>
</comment>
<accession>A0ABS0HFM4</accession>
<evidence type="ECO:0000313" key="2">
    <source>
        <dbReference type="Proteomes" id="UP000600799"/>
    </source>
</evidence>
<keyword evidence="2" id="KW-1185">Reference proteome</keyword>
<gene>
    <name evidence="1" type="ORF">I2488_08520</name>
</gene>
<dbReference type="EMBL" id="JADQDC010000004">
    <property type="protein sequence ID" value="MBF9151047.1"/>
    <property type="molecule type" value="Genomic_DNA"/>
</dbReference>
<dbReference type="RefSeq" id="WP_196275361.1">
    <property type="nucleotide sequence ID" value="NZ_JADQDC010000004.1"/>
</dbReference>
<evidence type="ECO:0000313" key="1">
    <source>
        <dbReference type="EMBL" id="MBF9151047.1"/>
    </source>
</evidence>